<dbReference type="Proteomes" id="UP000692954">
    <property type="component" value="Unassembled WGS sequence"/>
</dbReference>
<accession>A0A8S1QCL3</accession>
<protein>
    <submittedName>
        <fullName evidence="1">Uncharacterized protein</fullName>
    </submittedName>
</protein>
<comment type="caution">
    <text evidence="1">The sequence shown here is derived from an EMBL/GenBank/DDBJ whole genome shotgun (WGS) entry which is preliminary data.</text>
</comment>
<evidence type="ECO:0000313" key="2">
    <source>
        <dbReference type="Proteomes" id="UP000692954"/>
    </source>
</evidence>
<dbReference type="AlphaFoldDB" id="A0A8S1QCL3"/>
<evidence type="ECO:0000313" key="1">
    <source>
        <dbReference type="EMBL" id="CAD8112794.1"/>
    </source>
</evidence>
<organism evidence="1 2">
    <name type="scientific">Paramecium sonneborni</name>
    <dbReference type="NCBI Taxonomy" id="65129"/>
    <lineage>
        <taxon>Eukaryota</taxon>
        <taxon>Sar</taxon>
        <taxon>Alveolata</taxon>
        <taxon>Ciliophora</taxon>
        <taxon>Intramacronucleata</taxon>
        <taxon>Oligohymenophorea</taxon>
        <taxon>Peniculida</taxon>
        <taxon>Parameciidae</taxon>
        <taxon>Paramecium</taxon>
    </lineage>
</organism>
<gene>
    <name evidence="1" type="ORF">PSON_ATCC_30995.1.T1010184</name>
</gene>
<keyword evidence="2" id="KW-1185">Reference proteome</keyword>
<name>A0A8S1QCL3_9CILI</name>
<reference evidence="1" key="1">
    <citation type="submission" date="2021-01" db="EMBL/GenBank/DDBJ databases">
        <authorList>
            <consortium name="Genoscope - CEA"/>
            <person name="William W."/>
        </authorList>
    </citation>
    <scope>NUCLEOTIDE SEQUENCE</scope>
</reference>
<proteinExistence type="predicted"/>
<sequence>MCLRQFIRKKRQQLIFWFVLIREYLLIKIKKMTQRAKIMLKEESRERKNDEIRLQMVL</sequence>
<dbReference type="EMBL" id="CAJJDN010000101">
    <property type="protein sequence ID" value="CAD8112794.1"/>
    <property type="molecule type" value="Genomic_DNA"/>
</dbReference>